<dbReference type="Pfam" id="PF06968">
    <property type="entry name" value="BATS"/>
    <property type="match status" value="1"/>
</dbReference>
<keyword evidence="10" id="KW-0093">Biotin biosynthesis</keyword>
<dbReference type="FunCoup" id="A0A448YLB4">
    <property type="interactions" value="223"/>
</dbReference>
<evidence type="ECO:0000313" key="16">
    <source>
        <dbReference type="Proteomes" id="UP000290900"/>
    </source>
</evidence>
<dbReference type="UniPathway" id="UPA00078">
    <property type="reaction ID" value="UER00162"/>
</dbReference>
<dbReference type="FunFam" id="3.20.20.70:FF:000011">
    <property type="entry name" value="Biotin synthase"/>
    <property type="match status" value="1"/>
</dbReference>
<evidence type="ECO:0000256" key="7">
    <source>
        <dbReference type="ARBA" id="ARBA00022691"/>
    </source>
</evidence>
<dbReference type="InterPro" id="IPR007197">
    <property type="entry name" value="rSAM"/>
</dbReference>
<dbReference type="NCBIfam" id="TIGR00433">
    <property type="entry name" value="bioB"/>
    <property type="match status" value="1"/>
</dbReference>
<keyword evidence="5" id="KW-0004">4Fe-4S</keyword>
<dbReference type="GO" id="GO:0046872">
    <property type="term" value="F:metal ion binding"/>
    <property type="evidence" value="ECO:0007669"/>
    <property type="project" value="UniProtKB-KW"/>
</dbReference>
<evidence type="ECO:0000256" key="9">
    <source>
        <dbReference type="ARBA" id="ARBA00022723"/>
    </source>
</evidence>
<dbReference type="GO" id="GO:0009102">
    <property type="term" value="P:biotin biosynthetic process"/>
    <property type="evidence" value="ECO:0007669"/>
    <property type="project" value="UniProtKB-UniPathway"/>
</dbReference>
<proteinExistence type="inferred from homology"/>
<evidence type="ECO:0000256" key="5">
    <source>
        <dbReference type="ARBA" id="ARBA00022485"/>
    </source>
</evidence>
<dbReference type="PANTHER" id="PTHR22976:SF2">
    <property type="entry name" value="BIOTIN SYNTHASE, MITOCHONDRIAL"/>
    <property type="match status" value="1"/>
</dbReference>
<keyword evidence="16" id="KW-1185">Reference proteome</keyword>
<keyword evidence="11" id="KW-0408">Iron</keyword>
<keyword evidence="7" id="KW-0949">S-adenosyl-L-methionine</keyword>
<evidence type="ECO:0000256" key="8">
    <source>
        <dbReference type="ARBA" id="ARBA00022714"/>
    </source>
</evidence>
<dbReference type="SFLD" id="SFLDS00029">
    <property type="entry name" value="Radical_SAM"/>
    <property type="match status" value="1"/>
</dbReference>
<evidence type="ECO:0000256" key="10">
    <source>
        <dbReference type="ARBA" id="ARBA00022756"/>
    </source>
</evidence>
<comment type="similarity">
    <text evidence="3">Belongs to the radical SAM superfamily. Biotin synthase family.</text>
</comment>
<dbReference type="Gene3D" id="3.20.20.70">
    <property type="entry name" value="Aldolase class I"/>
    <property type="match status" value="1"/>
</dbReference>
<evidence type="ECO:0000313" key="15">
    <source>
        <dbReference type="EMBL" id="VEU21732.1"/>
    </source>
</evidence>
<dbReference type="HAMAP" id="MF_01694">
    <property type="entry name" value="BioB"/>
    <property type="match status" value="1"/>
</dbReference>
<dbReference type="SFLD" id="SFLDG01278">
    <property type="entry name" value="biotin_synthase_like"/>
    <property type="match status" value="1"/>
</dbReference>
<dbReference type="OrthoDB" id="2414104at2759"/>
<dbReference type="EC" id="2.8.1.6" evidence="4"/>
<dbReference type="InterPro" id="IPR006638">
    <property type="entry name" value="Elp3/MiaA/NifB-like_rSAM"/>
</dbReference>
<dbReference type="InterPro" id="IPR024177">
    <property type="entry name" value="Biotin_synthase"/>
</dbReference>
<evidence type="ECO:0000256" key="1">
    <source>
        <dbReference type="ARBA" id="ARBA00001966"/>
    </source>
</evidence>
<dbReference type="InParanoid" id="A0A448YLB4"/>
<dbReference type="SFLD" id="SFLDG01060">
    <property type="entry name" value="BATS_domain_containing"/>
    <property type="match status" value="1"/>
</dbReference>
<keyword evidence="8" id="KW-0001">2Fe-2S</keyword>
<evidence type="ECO:0000256" key="13">
    <source>
        <dbReference type="ARBA" id="ARBA00034078"/>
    </source>
</evidence>
<dbReference type="PROSITE" id="PS51918">
    <property type="entry name" value="RADICAL_SAM"/>
    <property type="match status" value="1"/>
</dbReference>
<sequence length="405" mass="45622">MFRVTCKRYFSTSATIRLAQQSATDTFSNGSPLNLALTTEVPIHNWTKDQIHEIYNTPLNSLIFYAQLIHRKYHNPSEIQLCTLLSIKTGGCTEDCKYCAQSSRNNTGVKAEKLLDVDSVFAKAKEAKERGSTRFCMGSAWRDMHGRKSAMKKIGTMVKRINDELQMETCVTLGMLDEGQAQTLKSAGLTAYNHNIDTSREHYKDIISTRTFDDRLETIKRVQDANIGACTGGILGLGETDEDHVSFLYTLANMDKHPESLPINRLIPIKGTPMAEELRSKYKGRQLTLESILRTIATARLLMPESIVRLAAGRYTMKESEQLLCFMSGVNAIFTGEKMLTTMCTGWDEDIAMLKKWGFIPMKAFKKTGPKSHLQIKIDPAKKTFTVDLTEEENSERFSQLKALN</sequence>
<accession>A0A448YLB4</accession>
<evidence type="ECO:0000256" key="6">
    <source>
        <dbReference type="ARBA" id="ARBA00022679"/>
    </source>
</evidence>
<dbReference type="GO" id="GO:0004076">
    <property type="term" value="F:biotin synthase activity"/>
    <property type="evidence" value="ECO:0007669"/>
    <property type="project" value="UniProtKB-EC"/>
</dbReference>
<keyword evidence="9" id="KW-0479">Metal-binding</keyword>
<dbReference type="GO" id="GO:0051539">
    <property type="term" value="F:4 iron, 4 sulfur cluster binding"/>
    <property type="evidence" value="ECO:0007669"/>
    <property type="project" value="UniProtKB-KW"/>
</dbReference>
<dbReference type="GO" id="GO:0005739">
    <property type="term" value="C:mitochondrion"/>
    <property type="evidence" value="ECO:0007669"/>
    <property type="project" value="TreeGrafter"/>
</dbReference>
<dbReference type="STRING" id="13370.A0A448YLB4"/>
<dbReference type="InterPro" id="IPR058240">
    <property type="entry name" value="rSAM_sf"/>
</dbReference>
<evidence type="ECO:0000256" key="11">
    <source>
        <dbReference type="ARBA" id="ARBA00023004"/>
    </source>
</evidence>
<name>A0A448YLB4_BRENA</name>
<dbReference type="InterPro" id="IPR010722">
    <property type="entry name" value="BATS_dom"/>
</dbReference>
<dbReference type="EMBL" id="CAACVR010000012">
    <property type="protein sequence ID" value="VEU21732.1"/>
    <property type="molecule type" value="Genomic_DNA"/>
</dbReference>
<dbReference type="PANTHER" id="PTHR22976">
    <property type="entry name" value="BIOTIN SYNTHASE"/>
    <property type="match status" value="1"/>
</dbReference>
<evidence type="ECO:0000256" key="12">
    <source>
        <dbReference type="ARBA" id="ARBA00023014"/>
    </source>
</evidence>
<keyword evidence="6" id="KW-0808">Transferase</keyword>
<dbReference type="SUPFAM" id="SSF102114">
    <property type="entry name" value="Radical SAM enzymes"/>
    <property type="match status" value="1"/>
</dbReference>
<reference evidence="15 16" key="1">
    <citation type="submission" date="2018-12" db="EMBL/GenBank/DDBJ databases">
        <authorList>
            <person name="Tiukova I."/>
            <person name="Dainat J."/>
        </authorList>
    </citation>
    <scope>NUCLEOTIDE SEQUENCE [LARGE SCALE GENOMIC DNA]</scope>
</reference>
<comment type="pathway">
    <text evidence="2">Cofactor biosynthesis; biotin biosynthesis; biotin from 7,8-diaminononanoate: step 2/2.</text>
</comment>
<dbReference type="SFLD" id="SFLDF00272">
    <property type="entry name" value="biotin_synthase"/>
    <property type="match status" value="1"/>
</dbReference>
<protein>
    <recommendedName>
        <fullName evidence="4">biotin synthase</fullName>
        <ecNumber evidence="4">2.8.1.6</ecNumber>
    </recommendedName>
</protein>
<dbReference type="CDD" id="cd01335">
    <property type="entry name" value="Radical_SAM"/>
    <property type="match status" value="1"/>
</dbReference>
<feature type="domain" description="Radical SAM core" evidence="14">
    <location>
        <begin position="77"/>
        <end position="305"/>
    </location>
</feature>
<dbReference type="SMART" id="SM00876">
    <property type="entry name" value="BATS"/>
    <property type="match status" value="1"/>
</dbReference>
<evidence type="ECO:0000256" key="2">
    <source>
        <dbReference type="ARBA" id="ARBA00004942"/>
    </source>
</evidence>
<gene>
    <name evidence="15" type="ORF">BRENAR_LOCUS2465</name>
</gene>
<dbReference type="Pfam" id="PF04055">
    <property type="entry name" value="Radical_SAM"/>
    <property type="match status" value="1"/>
</dbReference>
<comment type="cofactor">
    <cofactor evidence="1">
        <name>[4Fe-4S] cluster</name>
        <dbReference type="ChEBI" id="CHEBI:49883"/>
    </cofactor>
</comment>
<evidence type="ECO:0000256" key="3">
    <source>
        <dbReference type="ARBA" id="ARBA00010765"/>
    </source>
</evidence>
<evidence type="ECO:0000256" key="4">
    <source>
        <dbReference type="ARBA" id="ARBA00012236"/>
    </source>
</evidence>
<dbReference type="InterPro" id="IPR013785">
    <property type="entry name" value="Aldolase_TIM"/>
</dbReference>
<comment type="cofactor">
    <cofactor evidence="13">
        <name>[2Fe-2S] cluster</name>
        <dbReference type="ChEBI" id="CHEBI:190135"/>
    </cofactor>
</comment>
<dbReference type="AlphaFoldDB" id="A0A448YLB4"/>
<keyword evidence="12" id="KW-0411">Iron-sulfur</keyword>
<organism evidence="15 16">
    <name type="scientific">Brettanomyces naardenensis</name>
    <name type="common">Yeast</name>
    <dbReference type="NCBI Taxonomy" id="13370"/>
    <lineage>
        <taxon>Eukaryota</taxon>
        <taxon>Fungi</taxon>
        <taxon>Dikarya</taxon>
        <taxon>Ascomycota</taxon>
        <taxon>Saccharomycotina</taxon>
        <taxon>Pichiomycetes</taxon>
        <taxon>Pichiales</taxon>
        <taxon>Pichiaceae</taxon>
        <taxon>Brettanomyces</taxon>
    </lineage>
</organism>
<evidence type="ECO:0000259" key="14">
    <source>
        <dbReference type="PROSITE" id="PS51918"/>
    </source>
</evidence>
<dbReference type="Proteomes" id="UP000290900">
    <property type="component" value="Unassembled WGS sequence"/>
</dbReference>
<dbReference type="InterPro" id="IPR002684">
    <property type="entry name" value="Biotin_synth/BioAB"/>
</dbReference>
<dbReference type="GO" id="GO:0051537">
    <property type="term" value="F:2 iron, 2 sulfur cluster binding"/>
    <property type="evidence" value="ECO:0007669"/>
    <property type="project" value="UniProtKB-KW"/>
</dbReference>
<dbReference type="SMART" id="SM00729">
    <property type="entry name" value="Elp3"/>
    <property type="match status" value="1"/>
</dbReference>